<name>A0A4Q0NZV9_9FLAO</name>
<sequence>MIRKYPIFLILGIIIFSCAEQPKRQIVDYKIENIITVVYLDITKEFKSPPPPPKPLNSKNLKINTEPHLPQSERKKYKAGKSRNFAINKKVQNTNLKKFKEFDSQFIQDFDSNRLKKGVMINLELIDRVPTDHHFYFNQTLFDENKNFYWETKATNGILTFSDFVVNTKANKAIITCGFSQGKLDGVGIRYYLRKENGVWIIDDKKAIAIS</sequence>
<evidence type="ECO:0000256" key="1">
    <source>
        <dbReference type="SAM" id="MobiDB-lite"/>
    </source>
</evidence>
<protein>
    <recommendedName>
        <fullName evidence="4">Lipoprotein</fullName>
    </recommendedName>
</protein>
<evidence type="ECO:0000313" key="3">
    <source>
        <dbReference type="Proteomes" id="UP000289821"/>
    </source>
</evidence>
<comment type="caution">
    <text evidence="2">The sequence shown here is derived from an EMBL/GenBank/DDBJ whole genome shotgun (WGS) entry which is preliminary data.</text>
</comment>
<organism evidence="2 3">
    <name type="scientific">Leeuwenhoekiella aestuarii</name>
    <dbReference type="NCBI Taxonomy" id="2249426"/>
    <lineage>
        <taxon>Bacteria</taxon>
        <taxon>Pseudomonadati</taxon>
        <taxon>Bacteroidota</taxon>
        <taxon>Flavobacteriia</taxon>
        <taxon>Flavobacteriales</taxon>
        <taxon>Flavobacteriaceae</taxon>
        <taxon>Leeuwenhoekiella</taxon>
    </lineage>
</organism>
<feature type="region of interest" description="Disordered" evidence="1">
    <location>
        <begin position="48"/>
        <end position="75"/>
    </location>
</feature>
<dbReference type="AlphaFoldDB" id="A0A4Q0NZV9"/>
<dbReference type="RefSeq" id="WP_128760067.1">
    <property type="nucleotide sequence ID" value="NZ_QOVI01000001.1"/>
</dbReference>
<dbReference type="OrthoDB" id="714084at2"/>
<evidence type="ECO:0008006" key="4">
    <source>
        <dbReference type="Google" id="ProtNLM"/>
    </source>
</evidence>
<evidence type="ECO:0000313" key="2">
    <source>
        <dbReference type="EMBL" id="RXG18530.1"/>
    </source>
</evidence>
<reference evidence="2 3" key="1">
    <citation type="submission" date="2018-07" db="EMBL/GenBank/DDBJ databases">
        <title>Leeuwenhoekiella genomics.</title>
        <authorList>
            <person name="Tahon G."/>
            <person name="Willems A."/>
        </authorList>
    </citation>
    <scope>NUCLEOTIDE SEQUENCE [LARGE SCALE GENOMIC DNA]</scope>
    <source>
        <strain evidence="2 3">R-50232</strain>
    </source>
</reference>
<proteinExistence type="predicted"/>
<dbReference type="Proteomes" id="UP000289821">
    <property type="component" value="Unassembled WGS sequence"/>
</dbReference>
<accession>A0A4Q0NZV9</accession>
<dbReference type="EMBL" id="QOVI01000001">
    <property type="protein sequence ID" value="RXG18530.1"/>
    <property type="molecule type" value="Genomic_DNA"/>
</dbReference>
<dbReference type="PROSITE" id="PS51257">
    <property type="entry name" value="PROKAR_LIPOPROTEIN"/>
    <property type="match status" value="1"/>
</dbReference>
<keyword evidence="3" id="KW-1185">Reference proteome</keyword>
<gene>
    <name evidence="2" type="ORF">DSM04_101732</name>
</gene>